<keyword evidence="4" id="KW-0472">Membrane</keyword>
<evidence type="ECO:0000259" key="5">
    <source>
        <dbReference type="Pfam" id="PF00884"/>
    </source>
</evidence>
<protein>
    <submittedName>
        <fullName evidence="6">Sulfatase</fullName>
    </submittedName>
</protein>
<keyword evidence="4" id="KW-0812">Transmembrane</keyword>
<keyword evidence="2" id="KW-0378">Hydrolase</keyword>
<dbReference type="InterPro" id="IPR024607">
    <property type="entry name" value="Sulfatase_CS"/>
</dbReference>
<sequence length="558" mass="61541">MKYSPTAPAGRYDARTKCLFLAVARRPATSVKGIIMLIRFALSAFAVAGLFCSFNSVSLEAASKPNVVIIYGDDVGYGDLSVNGSKKIPTPNLDRLAAEGLNFTDGHCPASTCSASRYAMLTGVLAHRIDIRIISPTSPLAIDTETYTLPDLFKDAGYKTAVVGKWHLGIGPKEGKTDWNGVVKPGPLELGFDYSFLLPNTNDRVPCVYLENHHVVGLDPNDPISIMKQEFEQSTVYPDARVTPEAMTYYKSTHGHNNTVINGIGRIGVMYGGKSALWNDETMADVFVDKTREWLGKHVKESPDKPFFLYFSSQDIHVPRTPHPRFHGKSELGYRGDAMVQLDWSTGQIMQMLEEHGLTENTLVIFSSDNGPVYDDGYDDGTTVKTSTEEVDRGHDGSGPYRGGKYQIYEGGTRVPFIVRWPARVQSGTSDALVTQTDFMASFAKMLDQKLPIGAAADSQNTLAAFLGEDPEGATYIVEEARNWALRKNDWKLVRNDPPKKKQNAQPTYELYNLAEDIGEENNVASKHPETVEQMSGMLEEIIAGASARKVFRQAEKN</sequence>
<dbReference type="GO" id="GO:0016787">
    <property type="term" value="F:hydrolase activity"/>
    <property type="evidence" value="ECO:0007669"/>
    <property type="project" value="UniProtKB-KW"/>
</dbReference>
<dbReference type="InterPro" id="IPR000917">
    <property type="entry name" value="Sulfatase_N"/>
</dbReference>
<dbReference type="PROSITE" id="PS00149">
    <property type="entry name" value="SULFATASE_2"/>
    <property type="match status" value="1"/>
</dbReference>
<dbReference type="Pfam" id="PF00884">
    <property type="entry name" value="Sulfatase"/>
    <property type="match status" value="1"/>
</dbReference>
<name>F0STP4_RUBBR</name>
<accession>F0STP4</accession>
<organism evidence="6 7">
    <name type="scientific">Rubinisphaera brasiliensis (strain ATCC 49424 / DSM 5305 / JCM 21570 / IAM 15109 / NBRC 103401 / IFAM 1448)</name>
    <name type="common">Planctomyces brasiliensis</name>
    <dbReference type="NCBI Taxonomy" id="756272"/>
    <lineage>
        <taxon>Bacteria</taxon>
        <taxon>Pseudomonadati</taxon>
        <taxon>Planctomycetota</taxon>
        <taxon>Planctomycetia</taxon>
        <taxon>Planctomycetales</taxon>
        <taxon>Planctomycetaceae</taxon>
        <taxon>Rubinisphaera</taxon>
    </lineage>
</organism>
<dbReference type="PANTHER" id="PTHR43751">
    <property type="entry name" value="SULFATASE"/>
    <property type="match status" value="1"/>
</dbReference>
<evidence type="ECO:0000256" key="1">
    <source>
        <dbReference type="ARBA" id="ARBA00008779"/>
    </source>
</evidence>
<evidence type="ECO:0000256" key="2">
    <source>
        <dbReference type="ARBA" id="ARBA00022801"/>
    </source>
</evidence>
<keyword evidence="7" id="KW-1185">Reference proteome</keyword>
<comment type="similarity">
    <text evidence="1">Belongs to the sulfatase family.</text>
</comment>
<dbReference type="Gene3D" id="3.40.720.10">
    <property type="entry name" value="Alkaline Phosphatase, subunit A"/>
    <property type="match status" value="1"/>
</dbReference>
<evidence type="ECO:0000256" key="3">
    <source>
        <dbReference type="SAM" id="MobiDB-lite"/>
    </source>
</evidence>
<evidence type="ECO:0000313" key="6">
    <source>
        <dbReference type="EMBL" id="ADY61513.1"/>
    </source>
</evidence>
<dbReference type="eggNOG" id="COG3119">
    <property type="taxonomic scope" value="Bacteria"/>
</dbReference>
<dbReference type="EMBL" id="CP002546">
    <property type="protein sequence ID" value="ADY61513.1"/>
    <property type="molecule type" value="Genomic_DNA"/>
</dbReference>
<feature type="region of interest" description="Disordered" evidence="3">
    <location>
        <begin position="384"/>
        <end position="403"/>
    </location>
</feature>
<evidence type="ECO:0000256" key="4">
    <source>
        <dbReference type="SAM" id="Phobius"/>
    </source>
</evidence>
<feature type="transmembrane region" description="Helical" evidence="4">
    <location>
        <begin position="34"/>
        <end position="57"/>
    </location>
</feature>
<dbReference type="HOGENOM" id="CLU_006332_10_3_0"/>
<dbReference type="STRING" id="756272.Plabr_3936"/>
<proteinExistence type="inferred from homology"/>
<dbReference type="SUPFAM" id="SSF53649">
    <property type="entry name" value="Alkaline phosphatase-like"/>
    <property type="match status" value="1"/>
</dbReference>
<dbReference type="Proteomes" id="UP000006860">
    <property type="component" value="Chromosome"/>
</dbReference>
<gene>
    <name evidence="6" type="ordered locus">Plabr_3936</name>
</gene>
<evidence type="ECO:0000313" key="7">
    <source>
        <dbReference type="Proteomes" id="UP000006860"/>
    </source>
</evidence>
<keyword evidence="4" id="KW-1133">Transmembrane helix</keyword>
<dbReference type="KEGG" id="pbs:Plabr_3936"/>
<dbReference type="Gene3D" id="3.30.1120.10">
    <property type="match status" value="1"/>
</dbReference>
<feature type="compositionally biased region" description="Basic and acidic residues" evidence="3">
    <location>
        <begin position="387"/>
        <end position="396"/>
    </location>
</feature>
<feature type="domain" description="Sulfatase N-terminal" evidence="5">
    <location>
        <begin position="65"/>
        <end position="447"/>
    </location>
</feature>
<dbReference type="AlphaFoldDB" id="F0STP4"/>
<dbReference type="PANTHER" id="PTHR43751:SF7">
    <property type="entry name" value="ARYLSULPHATASE A"/>
    <property type="match status" value="1"/>
</dbReference>
<dbReference type="InterPro" id="IPR017850">
    <property type="entry name" value="Alkaline_phosphatase_core_sf"/>
</dbReference>
<dbReference type="InterPro" id="IPR052701">
    <property type="entry name" value="GAG_Ulvan_Degrading_Sulfatases"/>
</dbReference>
<reference evidence="7" key="1">
    <citation type="submission" date="2011-02" db="EMBL/GenBank/DDBJ databases">
        <title>The complete genome of Planctomyces brasiliensis DSM 5305.</title>
        <authorList>
            <person name="Lucas S."/>
            <person name="Copeland A."/>
            <person name="Lapidus A."/>
            <person name="Bruce D."/>
            <person name="Goodwin L."/>
            <person name="Pitluck S."/>
            <person name="Kyrpides N."/>
            <person name="Mavromatis K."/>
            <person name="Pagani I."/>
            <person name="Ivanova N."/>
            <person name="Ovchinnikova G."/>
            <person name="Lu M."/>
            <person name="Detter J.C."/>
            <person name="Han C."/>
            <person name="Land M."/>
            <person name="Hauser L."/>
            <person name="Markowitz V."/>
            <person name="Cheng J.-F."/>
            <person name="Hugenholtz P."/>
            <person name="Woyke T."/>
            <person name="Wu D."/>
            <person name="Tindall B."/>
            <person name="Pomrenke H.G."/>
            <person name="Brambilla E."/>
            <person name="Klenk H.-P."/>
            <person name="Eisen J.A."/>
        </authorList>
    </citation>
    <scope>NUCLEOTIDE SEQUENCE [LARGE SCALE GENOMIC DNA]</scope>
    <source>
        <strain evidence="7">ATCC 49424 / DSM 5305 / JCM 21570 / NBRC 103401 / IFAM 1448</strain>
    </source>
</reference>
<dbReference type="CDD" id="cd16143">
    <property type="entry name" value="ARS_like"/>
    <property type="match status" value="1"/>
</dbReference>